<gene>
    <name evidence="1" type="ORF">GCM10025881_32840</name>
</gene>
<evidence type="ECO:0000313" key="2">
    <source>
        <dbReference type="Proteomes" id="UP001157034"/>
    </source>
</evidence>
<proteinExistence type="predicted"/>
<sequence>MSAKKTVIRRCITRTTNSVSLKGMAPATLARPVAVRAARAIAPAEVLEVVRSRSDEYVREQIAKRRGMKSAEREAQQVADRRARAEAAAAALRAS</sequence>
<reference evidence="2" key="1">
    <citation type="journal article" date="2019" name="Int. J. Syst. Evol. Microbiol.">
        <title>The Global Catalogue of Microorganisms (GCM) 10K type strain sequencing project: providing services to taxonomists for standard genome sequencing and annotation.</title>
        <authorList>
            <consortium name="The Broad Institute Genomics Platform"/>
            <consortium name="The Broad Institute Genome Sequencing Center for Infectious Disease"/>
            <person name="Wu L."/>
            <person name="Ma J."/>
        </authorList>
    </citation>
    <scope>NUCLEOTIDE SEQUENCE [LARGE SCALE GENOMIC DNA]</scope>
    <source>
        <strain evidence="2">NBRC 108894</strain>
    </source>
</reference>
<dbReference type="Proteomes" id="UP001157034">
    <property type="component" value="Unassembled WGS sequence"/>
</dbReference>
<keyword evidence="2" id="KW-1185">Reference proteome</keyword>
<accession>A0ABQ6KCG3</accession>
<comment type="caution">
    <text evidence="1">The sequence shown here is derived from an EMBL/GenBank/DDBJ whole genome shotgun (WGS) entry which is preliminary data.</text>
</comment>
<evidence type="ECO:0000313" key="1">
    <source>
        <dbReference type="EMBL" id="GMA96460.1"/>
    </source>
</evidence>
<dbReference type="EMBL" id="BSVB01000001">
    <property type="protein sequence ID" value="GMA96460.1"/>
    <property type="molecule type" value="Genomic_DNA"/>
</dbReference>
<name>A0ABQ6KCG3_9MICO</name>
<organism evidence="1 2">
    <name type="scientific">Pseudolysinimonas kribbensis</name>
    <dbReference type="NCBI Taxonomy" id="433641"/>
    <lineage>
        <taxon>Bacteria</taxon>
        <taxon>Bacillati</taxon>
        <taxon>Actinomycetota</taxon>
        <taxon>Actinomycetes</taxon>
        <taxon>Micrococcales</taxon>
        <taxon>Microbacteriaceae</taxon>
        <taxon>Pseudolysinimonas</taxon>
    </lineage>
</organism>
<protein>
    <submittedName>
        <fullName evidence="1">Uncharacterized protein</fullName>
    </submittedName>
</protein>